<feature type="compositionally biased region" description="Basic and acidic residues" evidence="1">
    <location>
        <begin position="36"/>
        <end position="49"/>
    </location>
</feature>
<reference evidence="2" key="1">
    <citation type="journal article" date="2019" name="bioRxiv">
        <title>The Genome of the Zebra Mussel, Dreissena polymorpha: A Resource for Invasive Species Research.</title>
        <authorList>
            <person name="McCartney M.A."/>
            <person name="Auch B."/>
            <person name="Kono T."/>
            <person name="Mallez S."/>
            <person name="Zhang Y."/>
            <person name="Obille A."/>
            <person name="Becker A."/>
            <person name="Abrahante J.E."/>
            <person name="Garbe J."/>
            <person name="Badalamenti J.P."/>
            <person name="Herman A."/>
            <person name="Mangelson H."/>
            <person name="Liachko I."/>
            <person name="Sullivan S."/>
            <person name="Sone E.D."/>
            <person name="Koren S."/>
            <person name="Silverstein K.A.T."/>
            <person name="Beckman K.B."/>
            <person name="Gohl D.M."/>
        </authorList>
    </citation>
    <scope>NUCLEOTIDE SEQUENCE</scope>
    <source>
        <strain evidence="2">Duluth1</strain>
        <tissue evidence="2">Whole animal</tissue>
    </source>
</reference>
<evidence type="ECO:0000313" key="3">
    <source>
        <dbReference type="Proteomes" id="UP000828390"/>
    </source>
</evidence>
<name>A0A9D4MXF0_DREPO</name>
<reference evidence="2" key="2">
    <citation type="submission" date="2020-11" db="EMBL/GenBank/DDBJ databases">
        <authorList>
            <person name="McCartney M.A."/>
            <person name="Auch B."/>
            <person name="Kono T."/>
            <person name="Mallez S."/>
            <person name="Becker A."/>
            <person name="Gohl D.M."/>
            <person name="Silverstein K.A.T."/>
            <person name="Koren S."/>
            <person name="Bechman K.B."/>
            <person name="Herman A."/>
            <person name="Abrahante J.E."/>
            <person name="Garbe J."/>
        </authorList>
    </citation>
    <scope>NUCLEOTIDE SEQUENCE</scope>
    <source>
        <strain evidence="2">Duluth1</strain>
        <tissue evidence="2">Whole animal</tissue>
    </source>
</reference>
<evidence type="ECO:0000313" key="2">
    <source>
        <dbReference type="EMBL" id="KAH3885693.1"/>
    </source>
</evidence>
<gene>
    <name evidence="2" type="ORF">DPMN_009689</name>
</gene>
<proteinExistence type="predicted"/>
<sequence>MDTNNNKDASIGASAVESGSATCTRNGVVGPLQGRKYRDGSRQVHENITSRRRYSMPMYQDGTGEEERCTYVHTFKNGI</sequence>
<accession>A0A9D4MXF0</accession>
<dbReference type="AlphaFoldDB" id="A0A9D4MXF0"/>
<organism evidence="2 3">
    <name type="scientific">Dreissena polymorpha</name>
    <name type="common">Zebra mussel</name>
    <name type="synonym">Mytilus polymorpha</name>
    <dbReference type="NCBI Taxonomy" id="45954"/>
    <lineage>
        <taxon>Eukaryota</taxon>
        <taxon>Metazoa</taxon>
        <taxon>Spiralia</taxon>
        <taxon>Lophotrochozoa</taxon>
        <taxon>Mollusca</taxon>
        <taxon>Bivalvia</taxon>
        <taxon>Autobranchia</taxon>
        <taxon>Heteroconchia</taxon>
        <taxon>Euheterodonta</taxon>
        <taxon>Imparidentia</taxon>
        <taxon>Neoheterodontei</taxon>
        <taxon>Myida</taxon>
        <taxon>Dreissenoidea</taxon>
        <taxon>Dreissenidae</taxon>
        <taxon>Dreissena</taxon>
    </lineage>
</organism>
<evidence type="ECO:0000256" key="1">
    <source>
        <dbReference type="SAM" id="MobiDB-lite"/>
    </source>
</evidence>
<comment type="caution">
    <text evidence="2">The sequence shown here is derived from an EMBL/GenBank/DDBJ whole genome shotgun (WGS) entry which is preliminary data.</text>
</comment>
<dbReference type="EMBL" id="JAIWYP010000001">
    <property type="protein sequence ID" value="KAH3885693.1"/>
    <property type="molecule type" value="Genomic_DNA"/>
</dbReference>
<dbReference type="Proteomes" id="UP000828390">
    <property type="component" value="Unassembled WGS sequence"/>
</dbReference>
<keyword evidence="3" id="KW-1185">Reference proteome</keyword>
<protein>
    <submittedName>
        <fullName evidence="2">Uncharacterized protein</fullName>
    </submittedName>
</protein>
<feature type="region of interest" description="Disordered" evidence="1">
    <location>
        <begin position="1"/>
        <end position="63"/>
    </location>
</feature>